<keyword evidence="5" id="KW-1133">Transmembrane helix</keyword>
<dbReference type="CDD" id="cd01061">
    <property type="entry name" value="RNase_T2_euk"/>
    <property type="match status" value="1"/>
</dbReference>
<proteinExistence type="inferred from homology"/>
<evidence type="ECO:0000256" key="5">
    <source>
        <dbReference type="SAM" id="Phobius"/>
    </source>
</evidence>
<dbReference type="SUPFAM" id="SSF55895">
    <property type="entry name" value="Ribonuclease Rh-like"/>
    <property type="match status" value="1"/>
</dbReference>
<dbReference type="PROSITE" id="PS00530">
    <property type="entry name" value="RNASE_T2_1"/>
    <property type="match status" value="1"/>
</dbReference>
<dbReference type="GO" id="GO:0005576">
    <property type="term" value="C:extracellular region"/>
    <property type="evidence" value="ECO:0007669"/>
    <property type="project" value="TreeGrafter"/>
</dbReference>
<evidence type="ECO:0000256" key="4">
    <source>
        <dbReference type="RuleBase" id="RU004328"/>
    </source>
</evidence>
<dbReference type="AlphaFoldDB" id="A0A8T1M0A7"/>
<organism evidence="6 7">
    <name type="scientific">Clonorchis sinensis</name>
    <name type="common">Chinese liver fluke</name>
    <dbReference type="NCBI Taxonomy" id="79923"/>
    <lineage>
        <taxon>Eukaryota</taxon>
        <taxon>Metazoa</taxon>
        <taxon>Spiralia</taxon>
        <taxon>Lophotrochozoa</taxon>
        <taxon>Platyhelminthes</taxon>
        <taxon>Trematoda</taxon>
        <taxon>Digenea</taxon>
        <taxon>Opisthorchiida</taxon>
        <taxon>Opisthorchiata</taxon>
        <taxon>Opisthorchiidae</taxon>
        <taxon>Clonorchis</taxon>
    </lineage>
</organism>
<dbReference type="OrthoDB" id="435754at2759"/>
<dbReference type="GO" id="GO:0003723">
    <property type="term" value="F:RNA binding"/>
    <property type="evidence" value="ECO:0007669"/>
    <property type="project" value="InterPro"/>
</dbReference>
<dbReference type="PANTHER" id="PTHR11240">
    <property type="entry name" value="RIBONUCLEASE T2"/>
    <property type="match status" value="1"/>
</dbReference>
<comment type="similarity">
    <text evidence="1 4">Belongs to the RNase T2 family.</text>
</comment>
<dbReference type="Pfam" id="PF00445">
    <property type="entry name" value="Ribonuclease_T2"/>
    <property type="match status" value="1"/>
</dbReference>
<reference evidence="6 7" key="2">
    <citation type="journal article" date="2021" name="Genomics">
        <title>High-quality reference genome for Clonorchis sinensis.</title>
        <authorList>
            <person name="Young N.D."/>
            <person name="Stroehlein A.J."/>
            <person name="Kinkar L."/>
            <person name="Wang T."/>
            <person name="Sohn W.M."/>
            <person name="Chang B.C.H."/>
            <person name="Kaur P."/>
            <person name="Weisz D."/>
            <person name="Dudchenko O."/>
            <person name="Aiden E.L."/>
            <person name="Korhonen P.K."/>
            <person name="Gasser R.B."/>
        </authorList>
    </citation>
    <scope>NUCLEOTIDE SEQUENCE [LARGE SCALE GENOMIC DNA]</scope>
    <source>
        <strain evidence="6">Cs-k2</strain>
    </source>
</reference>
<feature type="active site" evidence="3">
    <location>
        <position position="106"/>
    </location>
</feature>
<evidence type="ECO:0000313" key="7">
    <source>
        <dbReference type="Proteomes" id="UP000286415"/>
    </source>
</evidence>
<keyword evidence="2" id="KW-1015">Disulfide bond</keyword>
<reference evidence="6 7" key="1">
    <citation type="journal article" date="2018" name="Biotechnol. Adv.">
        <title>Improved genomic resources and new bioinformatic workflow for the carcinogenic parasite Clonorchis sinensis: Biotechnological implications.</title>
        <authorList>
            <person name="Wang D."/>
            <person name="Korhonen P.K."/>
            <person name="Gasser R.B."/>
            <person name="Young N.D."/>
        </authorList>
    </citation>
    <scope>NUCLEOTIDE SEQUENCE [LARGE SCALE GENOMIC DNA]</scope>
    <source>
        <strain evidence="6">Cs-k2</strain>
    </source>
</reference>
<dbReference type="EMBL" id="NIRI02000076">
    <property type="protein sequence ID" value="KAG5442322.1"/>
    <property type="molecule type" value="Genomic_DNA"/>
</dbReference>
<dbReference type="InterPro" id="IPR001568">
    <property type="entry name" value="RNase_T2-like"/>
</dbReference>
<protein>
    <submittedName>
        <fullName evidence="6">Ribonuclease Oy</fullName>
    </submittedName>
</protein>
<comment type="caution">
    <text evidence="6">The sequence shown here is derived from an EMBL/GenBank/DDBJ whole genome shotgun (WGS) entry which is preliminary data.</text>
</comment>
<sequence>MRLNEACDHYRLKTFPIFPITFNMNPFASHRSSLLTFLLVPHLYFLLQMSFSAYLLLVCFLPSLISPDGISPTHWDYLILSLRWPATLCNFTECSVIPQPVDFLIHGLWPTREPNIEPEKCDSAPTFDVDQLKPLLEELNTYWPNLFPGADAHQFWHHEWHDHGRCAMEDSLMANVADYFRVSLDLRKKVDLLNVLQLAGIKPNNDTVLQIEDVDRKLKELLTVQTQLYCLKRHHKNPHLFEVRICFKPDLTLTDCMGHTQCLASSTGDTDVCVTNPRDQIGGSLGAAQGYSAMPCPPGPVVFPSL</sequence>
<evidence type="ECO:0000313" key="6">
    <source>
        <dbReference type="EMBL" id="KAG5442322.1"/>
    </source>
</evidence>
<dbReference type="Gene3D" id="3.90.730.10">
    <property type="entry name" value="Ribonuclease T2-like"/>
    <property type="match status" value="1"/>
</dbReference>
<accession>A0A8T1M0A7</accession>
<dbReference type="InterPro" id="IPR036430">
    <property type="entry name" value="RNase_T2-like_sf"/>
</dbReference>
<name>A0A8T1M0A7_CLOSI</name>
<evidence type="ECO:0000256" key="1">
    <source>
        <dbReference type="ARBA" id="ARBA00007469"/>
    </source>
</evidence>
<dbReference type="GO" id="GO:0033897">
    <property type="term" value="F:ribonuclease T2 activity"/>
    <property type="evidence" value="ECO:0007669"/>
    <property type="project" value="InterPro"/>
</dbReference>
<dbReference type="GO" id="GO:0006401">
    <property type="term" value="P:RNA catabolic process"/>
    <property type="evidence" value="ECO:0007669"/>
    <property type="project" value="TreeGrafter"/>
</dbReference>
<dbReference type="InterPro" id="IPR018188">
    <property type="entry name" value="RNase_T2_His_AS_1"/>
</dbReference>
<feature type="active site" evidence="3">
    <location>
        <position position="159"/>
    </location>
</feature>
<gene>
    <name evidence="6" type="ORF">CSKR_200216</name>
</gene>
<feature type="transmembrane region" description="Helical" evidence="5">
    <location>
        <begin position="34"/>
        <end position="57"/>
    </location>
</feature>
<dbReference type="PANTHER" id="PTHR11240:SF22">
    <property type="entry name" value="RIBONUCLEASE T2"/>
    <property type="match status" value="1"/>
</dbReference>
<evidence type="ECO:0000256" key="3">
    <source>
        <dbReference type="PIRSR" id="PIRSR633697-1"/>
    </source>
</evidence>
<dbReference type="InterPro" id="IPR033697">
    <property type="entry name" value="Ribonuclease_T2_eukaryotic"/>
</dbReference>
<dbReference type="Proteomes" id="UP000286415">
    <property type="component" value="Unassembled WGS sequence"/>
</dbReference>
<keyword evidence="7" id="KW-1185">Reference proteome</keyword>
<keyword evidence="5" id="KW-0812">Transmembrane</keyword>
<keyword evidence="5" id="KW-0472">Membrane</keyword>
<feature type="active site" evidence="3">
    <location>
        <position position="163"/>
    </location>
</feature>
<evidence type="ECO:0000256" key="2">
    <source>
        <dbReference type="ARBA" id="ARBA00023157"/>
    </source>
</evidence>